<name>A0A9P6CLY7_9AGAR</name>
<accession>A0A9P6CLY7</accession>
<dbReference type="EMBL" id="MU150240">
    <property type="protein sequence ID" value="KAF9466780.1"/>
    <property type="molecule type" value="Genomic_DNA"/>
</dbReference>
<dbReference type="InterPro" id="IPR032675">
    <property type="entry name" value="LRR_dom_sf"/>
</dbReference>
<evidence type="ECO:0000313" key="1">
    <source>
        <dbReference type="EMBL" id="KAF9466780.1"/>
    </source>
</evidence>
<organism evidence="1 2">
    <name type="scientific">Collybia nuda</name>
    <dbReference type="NCBI Taxonomy" id="64659"/>
    <lineage>
        <taxon>Eukaryota</taxon>
        <taxon>Fungi</taxon>
        <taxon>Dikarya</taxon>
        <taxon>Basidiomycota</taxon>
        <taxon>Agaricomycotina</taxon>
        <taxon>Agaricomycetes</taxon>
        <taxon>Agaricomycetidae</taxon>
        <taxon>Agaricales</taxon>
        <taxon>Tricholomatineae</taxon>
        <taxon>Clitocybaceae</taxon>
        <taxon>Collybia</taxon>
    </lineage>
</organism>
<keyword evidence="2" id="KW-1185">Reference proteome</keyword>
<evidence type="ECO:0008006" key="3">
    <source>
        <dbReference type="Google" id="ProtNLM"/>
    </source>
</evidence>
<dbReference type="Proteomes" id="UP000807353">
    <property type="component" value="Unassembled WGS sequence"/>
</dbReference>
<proteinExistence type="predicted"/>
<dbReference type="AlphaFoldDB" id="A0A9P6CLY7"/>
<dbReference type="SUPFAM" id="SSF52047">
    <property type="entry name" value="RNI-like"/>
    <property type="match status" value="1"/>
</dbReference>
<evidence type="ECO:0000313" key="2">
    <source>
        <dbReference type="Proteomes" id="UP000807353"/>
    </source>
</evidence>
<protein>
    <recommendedName>
        <fullName evidence="3">F-box domain-containing protein</fullName>
    </recommendedName>
</protein>
<dbReference type="Gene3D" id="3.80.10.10">
    <property type="entry name" value="Ribonuclease Inhibitor"/>
    <property type="match status" value="1"/>
</dbReference>
<comment type="caution">
    <text evidence="1">The sequence shown here is derived from an EMBL/GenBank/DDBJ whole genome shotgun (WGS) entry which is preliminary data.</text>
</comment>
<reference evidence="1" key="1">
    <citation type="submission" date="2020-11" db="EMBL/GenBank/DDBJ databases">
        <authorList>
            <consortium name="DOE Joint Genome Institute"/>
            <person name="Ahrendt S."/>
            <person name="Riley R."/>
            <person name="Andreopoulos W."/>
            <person name="Labutti K."/>
            <person name="Pangilinan J."/>
            <person name="Ruiz-Duenas F.J."/>
            <person name="Barrasa J.M."/>
            <person name="Sanchez-Garcia M."/>
            <person name="Camarero S."/>
            <person name="Miyauchi S."/>
            <person name="Serrano A."/>
            <person name="Linde D."/>
            <person name="Babiker R."/>
            <person name="Drula E."/>
            <person name="Ayuso-Fernandez I."/>
            <person name="Pacheco R."/>
            <person name="Padilla G."/>
            <person name="Ferreira P."/>
            <person name="Barriuso J."/>
            <person name="Kellner H."/>
            <person name="Castanera R."/>
            <person name="Alfaro M."/>
            <person name="Ramirez L."/>
            <person name="Pisabarro A.G."/>
            <person name="Kuo A."/>
            <person name="Tritt A."/>
            <person name="Lipzen A."/>
            <person name="He G."/>
            <person name="Yan M."/>
            <person name="Ng V."/>
            <person name="Cullen D."/>
            <person name="Martin F."/>
            <person name="Rosso M.-N."/>
            <person name="Henrissat B."/>
            <person name="Hibbett D."/>
            <person name="Martinez A.T."/>
            <person name="Grigoriev I.V."/>
        </authorList>
    </citation>
    <scope>NUCLEOTIDE SEQUENCE</scope>
    <source>
        <strain evidence="1">CBS 247.69</strain>
    </source>
</reference>
<sequence length="481" mass="54771">MSSFSPSRTALCFSEESKMINSQDKFSGSLILCLPPEIISEIFIYCVHTEQTTFTSDHNSRRANSQVDPFREPILLGNICHLFRDIAMSTPQLWSSIALALHVDRLPEELERLNVWITRSRDCLLRIRLRCSSDSFASQDAWVDNPPFSVIEAISRHCQRWEDIYLVLPMACLSRLNQIKGRVPALRKLTLFRHGQSPLFEYAGLPVEAFSAAPKLEDVSLFGVSLSSIMLPWDQLVAFRGYDLWEDEIMSVLKQAPRLLRCTFRAYLGDRALSYPALPLQHRLRSLSISEHSGYTRHLTLPKLQKIKLKADDWCWNPRNMVSLLTRSRCSLERLQLSVGFVSEEGLIFCLSSIPTLKEFKLTNLNDRVHSVFSDKIISRLTAPGLGGPMLVPKLRSIDIFTCTINFTPSMLADMLWSRWRPSGFDEEAQRAGCLKTFRLSSSSSALPSVCSEVWKLPRIRDLDKDGMVIRIISPKSVVTR</sequence>
<dbReference type="OrthoDB" id="3270987at2759"/>
<gene>
    <name evidence="1" type="ORF">BDZ94DRAFT_137421</name>
</gene>